<protein>
    <submittedName>
        <fullName evidence="3">GNAT family acetyltransferase</fullName>
    </submittedName>
</protein>
<dbReference type="GO" id="GO:0016747">
    <property type="term" value="F:acyltransferase activity, transferring groups other than amino-acyl groups"/>
    <property type="evidence" value="ECO:0007669"/>
    <property type="project" value="InterPro"/>
</dbReference>
<dbReference type="InterPro" id="IPR000182">
    <property type="entry name" value="GNAT_dom"/>
</dbReference>
<feature type="region of interest" description="Disordered" evidence="1">
    <location>
        <begin position="287"/>
        <end position="398"/>
    </location>
</feature>
<dbReference type="SUPFAM" id="SSF55729">
    <property type="entry name" value="Acyl-CoA N-acyltransferases (Nat)"/>
    <property type="match status" value="1"/>
</dbReference>
<proteinExistence type="predicted"/>
<sequence>MQTNAMHDTRKGEIRTMSTPHDEPERTLPEVITIPNIKGEMCELRPATWADCERMDDIHAFDDAEVITGKSSRAERAAVRSWVSRSIVWTGGGTSAGAMPDYSDPESRGVMAWSMYAPERPSSAAPQGSDDAGGHAEEPASHLIGMIFLVDIDGWGKSARLQVVLGIDYRGRGYSRDAMPRVMTYGFAPEPVGLGLERIWLSLPDANTRNSSVYESLGFDLTGRSRNAMWDGRDGTYHDLLIFDEIAEEYDPIRSLAAFGLHNIIDNPGVKEALAARERTMEIAQRTADGADGTNAAAGAGSDDAVAGGAGSDGAGRASGADRANRGFSQAPGAADAATSAASSAAGQDADLPGGTPDEETSSSMHTEWAYGDDASRQPEKRAWWRNLGRNRNRKGDA</sequence>
<name>A0A261F004_9BIFI</name>
<keyword evidence="3" id="KW-0808">Transferase</keyword>
<gene>
    <name evidence="3" type="ORF">PSRA_0643</name>
</gene>
<feature type="compositionally biased region" description="Basic and acidic residues" evidence="1">
    <location>
        <begin position="7"/>
        <end position="25"/>
    </location>
</feature>
<dbReference type="Pfam" id="PF13302">
    <property type="entry name" value="Acetyltransf_3"/>
    <property type="match status" value="1"/>
</dbReference>
<reference evidence="3 4" key="1">
    <citation type="journal article" date="2017" name="BMC Genomics">
        <title>Comparative genomic and phylogenomic analyses of the Bifidobacteriaceae family.</title>
        <authorList>
            <person name="Lugli G.A."/>
            <person name="Milani C."/>
            <person name="Turroni F."/>
            <person name="Duranti S."/>
            <person name="Mancabelli L."/>
            <person name="Mangifesta M."/>
            <person name="Ferrario C."/>
            <person name="Modesto M."/>
            <person name="Mattarelli P."/>
            <person name="Jiri K."/>
            <person name="van Sinderen D."/>
            <person name="Ventura M."/>
        </authorList>
    </citation>
    <scope>NUCLEOTIDE SEQUENCE [LARGE SCALE GENOMIC DNA]</scope>
    <source>
        <strain evidence="3 4">DSM 24742</strain>
    </source>
</reference>
<comment type="caution">
    <text evidence="3">The sequence shown here is derived from an EMBL/GenBank/DDBJ whole genome shotgun (WGS) entry which is preliminary data.</text>
</comment>
<feature type="compositionally biased region" description="Low complexity" evidence="1">
    <location>
        <begin position="288"/>
        <end position="307"/>
    </location>
</feature>
<feature type="domain" description="N-acetyltransferase" evidence="2">
    <location>
        <begin position="44"/>
        <end position="219"/>
    </location>
</feature>
<feature type="compositionally biased region" description="Basic and acidic residues" evidence="1">
    <location>
        <begin position="374"/>
        <end position="383"/>
    </location>
</feature>
<evidence type="ECO:0000313" key="4">
    <source>
        <dbReference type="Proteomes" id="UP000216725"/>
    </source>
</evidence>
<organism evidence="3 4">
    <name type="scientific">Pseudoscardovia radai</name>
    <dbReference type="NCBI Taxonomy" id="987066"/>
    <lineage>
        <taxon>Bacteria</taxon>
        <taxon>Bacillati</taxon>
        <taxon>Actinomycetota</taxon>
        <taxon>Actinomycetes</taxon>
        <taxon>Bifidobacteriales</taxon>
        <taxon>Bifidobacteriaceae</taxon>
        <taxon>Pseudoscardovia</taxon>
    </lineage>
</organism>
<evidence type="ECO:0000313" key="3">
    <source>
        <dbReference type="EMBL" id="OZG52454.1"/>
    </source>
</evidence>
<keyword evidence="4" id="KW-1185">Reference proteome</keyword>
<dbReference type="AlphaFoldDB" id="A0A261F004"/>
<feature type="region of interest" description="Disordered" evidence="1">
    <location>
        <begin position="1"/>
        <end position="25"/>
    </location>
</feature>
<dbReference type="Gene3D" id="3.40.630.30">
    <property type="match status" value="1"/>
</dbReference>
<feature type="compositionally biased region" description="Basic residues" evidence="1">
    <location>
        <begin position="389"/>
        <end position="398"/>
    </location>
</feature>
<dbReference type="Proteomes" id="UP000216725">
    <property type="component" value="Unassembled WGS sequence"/>
</dbReference>
<evidence type="ECO:0000259" key="2">
    <source>
        <dbReference type="Pfam" id="PF13302"/>
    </source>
</evidence>
<accession>A0A261F004</accession>
<evidence type="ECO:0000256" key="1">
    <source>
        <dbReference type="SAM" id="MobiDB-lite"/>
    </source>
</evidence>
<dbReference type="EMBL" id="MWWR01000004">
    <property type="protein sequence ID" value="OZG52454.1"/>
    <property type="molecule type" value="Genomic_DNA"/>
</dbReference>
<dbReference type="InterPro" id="IPR016181">
    <property type="entry name" value="Acyl_CoA_acyltransferase"/>
</dbReference>
<feature type="compositionally biased region" description="Low complexity" evidence="1">
    <location>
        <begin position="315"/>
        <end position="350"/>
    </location>
</feature>